<keyword evidence="1" id="KW-1133">Transmembrane helix</keyword>
<reference evidence="2" key="1">
    <citation type="submission" date="2021-12" db="EMBL/GenBank/DDBJ databases">
        <authorList>
            <person name="Cha I.-T."/>
            <person name="Lee K.-E."/>
            <person name="Park S.-J."/>
        </authorList>
    </citation>
    <scope>NUCLEOTIDE SEQUENCE</scope>
    <source>
        <strain evidence="2">YSM-43</strain>
    </source>
</reference>
<dbReference type="RefSeq" id="WP_246914785.1">
    <property type="nucleotide sequence ID" value="NZ_CP090145.1"/>
</dbReference>
<dbReference type="Gene3D" id="1.10.150.280">
    <property type="entry name" value="AF1531-like domain"/>
    <property type="match status" value="2"/>
</dbReference>
<evidence type="ECO:0000313" key="3">
    <source>
        <dbReference type="Proteomes" id="UP000830454"/>
    </source>
</evidence>
<feature type="transmembrane region" description="Helical" evidence="1">
    <location>
        <begin position="16"/>
        <end position="35"/>
    </location>
</feature>
<dbReference type="Proteomes" id="UP000830454">
    <property type="component" value="Chromosome"/>
</dbReference>
<evidence type="ECO:0000256" key="1">
    <source>
        <dbReference type="SAM" id="Phobius"/>
    </source>
</evidence>
<accession>A0ABY4HHB0</accession>
<name>A0ABY4HHB0_9FLAO</name>
<dbReference type="PANTHER" id="PTHR21180:SF32">
    <property type="entry name" value="ENDONUCLEASE_EXONUCLEASE_PHOSPHATASE FAMILY DOMAIN-CONTAINING PROTEIN 1"/>
    <property type="match status" value="1"/>
</dbReference>
<keyword evidence="1" id="KW-0812">Transmembrane</keyword>
<sequence length="289" mass="33890">MEKIKSYFLFSREHRSGIFSLLILIIIVQIIYYLMKTTNYSNDNLNETDEEWLLVQDEIDSIKKSIVDEKYEIKPFNPNFITDYKGYMLGMSIEEIDRLHEYRKSGKFINSSKEFQEITKISDELLMKMQVNFKFPDWVTSKKSNPISYTKQNKEKIVPIDLNLATKEQIMKIYGIGDKISDIILKEKMKLGTFATIDQLQFIWGITPEVFEECKTAFFVSPNQNLNKIKINEASIKELAKFPYFNYAFAKEIVTYRSMNGVLSSIEDLAKINNCPLEKLKIIALYLEF</sequence>
<dbReference type="InterPro" id="IPR051675">
    <property type="entry name" value="Endo/Exo/Phosphatase_dom_1"/>
</dbReference>
<keyword evidence="1" id="KW-0472">Membrane</keyword>
<keyword evidence="3" id="KW-1185">Reference proteome</keyword>
<evidence type="ECO:0000313" key="2">
    <source>
        <dbReference type="EMBL" id="UOX32234.1"/>
    </source>
</evidence>
<proteinExistence type="predicted"/>
<dbReference type="EMBL" id="CP090145">
    <property type="protein sequence ID" value="UOX32234.1"/>
    <property type="molecule type" value="Genomic_DNA"/>
</dbReference>
<gene>
    <name evidence="2" type="ORF">LXD69_09205</name>
</gene>
<dbReference type="PANTHER" id="PTHR21180">
    <property type="entry name" value="ENDONUCLEASE/EXONUCLEASE/PHOSPHATASE FAMILY DOMAIN-CONTAINING PROTEIN 1"/>
    <property type="match status" value="1"/>
</dbReference>
<protein>
    <submittedName>
        <fullName evidence="2">Helix-hairpin-helix domain-containing protein</fullName>
    </submittedName>
</protein>
<dbReference type="Pfam" id="PF12836">
    <property type="entry name" value="HHH_3"/>
    <property type="match status" value="2"/>
</dbReference>
<dbReference type="InterPro" id="IPR010994">
    <property type="entry name" value="RuvA_2-like"/>
</dbReference>
<organism evidence="2 3">
    <name type="scientific">Flavobacterium sediminilitoris</name>
    <dbReference type="NCBI Taxonomy" id="2024526"/>
    <lineage>
        <taxon>Bacteria</taxon>
        <taxon>Pseudomonadati</taxon>
        <taxon>Bacteroidota</taxon>
        <taxon>Flavobacteriia</taxon>
        <taxon>Flavobacteriales</taxon>
        <taxon>Flavobacteriaceae</taxon>
        <taxon>Flavobacterium</taxon>
    </lineage>
</organism>
<dbReference type="SUPFAM" id="SSF47781">
    <property type="entry name" value="RuvA domain 2-like"/>
    <property type="match status" value="2"/>
</dbReference>
<reference evidence="2" key="2">
    <citation type="submission" date="2022-04" db="EMBL/GenBank/DDBJ databases">
        <title>Complete Genome Sequence of Flavobacterium sediminilitoris YSM-43, Isolated from a Tidal Sediment.</title>
        <authorList>
            <person name="Lee P.A."/>
        </authorList>
    </citation>
    <scope>NUCLEOTIDE SEQUENCE</scope>
    <source>
        <strain evidence="2">YSM-43</strain>
    </source>
</reference>